<dbReference type="InterPro" id="IPR012910">
    <property type="entry name" value="Plug_dom"/>
</dbReference>
<feature type="domain" description="TonB-dependent receptor plug" evidence="12">
    <location>
        <begin position="48"/>
        <end position="160"/>
    </location>
</feature>
<dbReference type="AlphaFoldDB" id="E1SQW7"/>
<sequence length="894" mass="99608">MNRSQLALSIGAAWALATAPVWAEETSNNEEPERIEVTGSHIKRIDMEGASPVTVLSAEDLINTGFSTVGDALRSSNLNSFGSWGGGANNGWGSQSTVALKGSSAFHTLVLLDGHRMAKSPVMDGGAANLNTIPMAAVERIEILTDGASAIYGTDAIAGVINIILRKEFSGVEVAAKGEWPEAEGGESNHYTFTGGISGDLGSVVFTWEHYERDAIFMKDRDYSRNQLKEGGDPRYVYDYTGLSASGRTLVRSSDSWDYLVPLTSGDCSAYNTSGKNEFFGPLEDASYPNDRICAYDYTLEAAIQNDQRRDNALVNYRYNINDEIALTARAYWAYNETIDTSAPTPAGIWFDKDLPSYTTAEGHELVEVFNGDHMLYRFNTMGNRRAEHNDSILDFMIALDGSHDLLSWDFSFNHNRYNNFTWGQNYIHTPSLTDAVGDYNAETGEFEGWDPRDPYSEVPDAVKANYDKRNESSYWEAMGGVSVDVFELPGGTTSVYVGASYREEAYRSEVDAQAEAGNVYGGNGGAGGTAEREVWAAYFEMLFPILDNLELNVAGRYDDYSDFGDTFNPQVALRYNPIEDLMFRASWGTGFRAPTLTDLYSGLQEGYGWRKNYVRCYDNGTSPADCGEWDYAAAYTGGNEDLEPEESESYNFGAVWNIGDNHYVKADYWHLELENLIQDYNPNLVLLSQVFLWENGVDEYIGDVVPGLGYEIGANGRLQGIYSLTGNFGASEREGLDIELGGNYETQLGDIGWNLAWSHYLKYTEEYTDEETGETAVSEDKAGRKYYPDDRINVSVDWTLGDHAVALYAYYISKQENDWVDPETGVREVYDQFDSYTSVNASYTYHLPWQGSLSVGGRNLFDEDPRLDENGETDTALYDIRGRTWYATYKQSF</sequence>
<dbReference type="SUPFAM" id="SSF56935">
    <property type="entry name" value="Porins"/>
    <property type="match status" value="1"/>
</dbReference>
<evidence type="ECO:0000256" key="8">
    <source>
        <dbReference type="PROSITE-ProRule" id="PRU01360"/>
    </source>
</evidence>
<keyword evidence="5 9" id="KW-0798">TonB box</keyword>
<dbReference type="OrthoDB" id="176248at2"/>
<keyword evidence="3 8" id="KW-1134">Transmembrane beta strand</keyword>
<evidence type="ECO:0000256" key="6">
    <source>
        <dbReference type="ARBA" id="ARBA00023136"/>
    </source>
</evidence>
<dbReference type="Proteomes" id="UP000006683">
    <property type="component" value="Chromosome"/>
</dbReference>
<evidence type="ECO:0000256" key="1">
    <source>
        <dbReference type="ARBA" id="ARBA00004571"/>
    </source>
</evidence>
<evidence type="ECO:0000256" key="3">
    <source>
        <dbReference type="ARBA" id="ARBA00022452"/>
    </source>
</evidence>
<dbReference type="Gene3D" id="2.40.170.20">
    <property type="entry name" value="TonB-dependent receptor, beta-barrel domain"/>
    <property type="match status" value="1"/>
</dbReference>
<dbReference type="InterPro" id="IPR036942">
    <property type="entry name" value="Beta-barrel_TonB_sf"/>
</dbReference>
<dbReference type="STRING" id="550540.Fbal_2690"/>
<evidence type="ECO:0000313" key="13">
    <source>
        <dbReference type="EMBL" id="ADN76892.1"/>
    </source>
</evidence>
<keyword evidence="7 8" id="KW-0998">Cell outer membrane</keyword>
<dbReference type="PANTHER" id="PTHR47234:SF2">
    <property type="entry name" value="TONB-DEPENDENT RECEPTOR"/>
    <property type="match status" value="1"/>
</dbReference>
<dbReference type="InterPro" id="IPR039426">
    <property type="entry name" value="TonB-dep_rcpt-like"/>
</dbReference>
<keyword evidence="2 8" id="KW-0813">Transport</keyword>
<dbReference type="EMBL" id="CP002209">
    <property type="protein sequence ID" value="ADN76892.1"/>
    <property type="molecule type" value="Genomic_DNA"/>
</dbReference>
<dbReference type="eggNOG" id="COG4771">
    <property type="taxonomic scope" value="Bacteria"/>
</dbReference>
<comment type="similarity">
    <text evidence="8 9">Belongs to the TonB-dependent receptor family.</text>
</comment>
<evidence type="ECO:0000256" key="9">
    <source>
        <dbReference type="RuleBase" id="RU003357"/>
    </source>
</evidence>
<reference evidence="13 14" key="1">
    <citation type="journal article" date="2010" name="Stand. Genomic Sci.">
        <title>Complete genome sequence of Ferrimonas balearica type strain (PAT).</title>
        <authorList>
            <person name="Nolan M."/>
            <person name="Sikorski J."/>
            <person name="Davenport K."/>
            <person name="Lucas S."/>
            <person name="Glavina Del Rio T."/>
            <person name="Tice H."/>
            <person name="Cheng J."/>
            <person name="Goodwin L."/>
            <person name="Pitluck S."/>
            <person name="Liolios K."/>
            <person name="Ivanova N."/>
            <person name="Mavromatis K."/>
            <person name="Ovchinnikova G."/>
            <person name="Pati A."/>
            <person name="Chen A."/>
            <person name="Palaniappan K."/>
            <person name="Land M."/>
            <person name="Hauser L."/>
            <person name="Chang Y."/>
            <person name="Jeffries C."/>
            <person name="Tapia R."/>
            <person name="Brettin T."/>
            <person name="Detter J."/>
            <person name="Han C."/>
            <person name="Yasawong M."/>
            <person name="Rohde M."/>
            <person name="Tindall B."/>
            <person name="Goker M."/>
            <person name="Woyke T."/>
            <person name="Bristow J."/>
            <person name="Eisen J."/>
            <person name="Markowitz V."/>
            <person name="Hugenholtz P."/>
            <person name="Kyrpides N."/>
            <person name="Klenk H."/>
            <person name="Lapidus A."/>
        </authorList>
    </citation>
    <scope>NUCLEOTIDE SEQUENCE [LARGE SCALE GENOMIC DNA]</scope>
    <source>
        <strain evidence="14">DSM 9799 / CCM 4581 / KCTC 23876 / PAT</strain>
    </source>
</reference>
<evidence type="ECO:0000256" key="7">
    <source>
        <dbReference type="ARBA" id="ARBA00023237"/>
    </source>
</evidence>
<organism evidence="13 14">
    <name type="scientific">Ferrimonas balearica (strain DSM 9799 / CCM 4581 / KCTC 23876 / PAT)</name>
    <dbReference type="NCBI Taxonomy" id="550540"/>
    <lineage>
        <taxon>Bacteria</taxon>
        <taxon>Pseudomonadati</taxon>
        <taxon>Pseudomonadota</taxon>
        <taxon>Gammaproteobacteria</taxon>
        <taxon>Alteromonadales</taxon>
        <taxon>Ferrimonadaceae</taxon>
        <taxon>Ferrimonas</taxon>
    </lineage>
</organism>
<dbReference type="InterPro" id="IPR000531">
    <property type="entry name" value="Beta-barrel_TonB"/>
</dbReference>
<dbReference type="HOGENOM" id="CLU_010745_0_1_6"/>
<dbReference type="Pfam" id="PF00593">
    <property type="entry name" value="TonB_dep_Rec_b-barrel"/>
    <property type="match status" value="1"/>
</dbReference>
<evidence type="ECO:0000259" key="12">
    <source>
        <dbReference type="Pfam" id="PF07715"/>
    </source>
</evidence>
<dbReference type="RefSeq" id="WP_013346198.1">
    <property type="nucleotide sequence ID" value="NC_014541.1"/>
</dbReference>
<keyword evidence="14" id="KW-1185">Reference proteome</keyword>
<comment type="subcellular location">
    <subcellularLocation>
        <location evidence="1 8">Cell outer membrane</location>
        <topology evidence="1 8">Multi-pass membrane protein</topology>
    </subcellularLocation>
</comment>
<accession>E1SQW7</accession>
<evidence type="ECO:0000256" key="10">
    <source>
        <dbReference type="SAM" id="SignalP"/>
    </source>
</evidence>
<dbReference type="PROSITE" id="PS52016">
    <property type="entry name" value="TONB_DEPENDENT_REC_3"/>
    <property type="match status" value="1"/>
</dbReference>
<evidence type="ECO:0000256" key="2">
    <source>
        <dbReference type="ARBA" id="ARBA00022448"/>
    </source>
</evidence>
<protein>
    <submittedName>
        <fullName evidence="13">TonB-dependent receptor</fullName>
    </submittedName>
</protein>
<keyword evidence="6 8" id="KW-0472">Membrane</keyword>
<dbReference type="eggNOG" id="COG1629">
    <property type="taxonomic scope" value="Bacteria"/>
</dbReference>
<dbReference type="GeneID" id="67182918"/>
<evidence type="ECO:0000256" key="4">
    <source>
        <dbReference type="ARBA" id="ARBA00022692"/>
    </source>
</evidence>
<dbReference type="GO" id="GO:0009279">
    <property type="term" value="C:cell outer membrane"/>
    <property type="evidence" value="ECO:0007669"/>
    <property type="project" value="UniProtKB-SubCell"/>
</dbReference>
<keyword evidence="10" id="KW-0732">Signal</keyword>
<proteinExistence type="inferred from homology"/>
<keyword evidence="4 8" id="KW-0812">Transmembrane</keyword>
<feature type="signal peptide" evidence="10">
    <location>
        <begin position="1"/>
        <end position="23"/>
    </location>
</feature>
<gene>
    <name evidence="13" type="ordered locus">Fbal_2690</name>
</gene>
<dbReference type="Gene3D" id="2.170.130.10">
    <property type="entry name" value="TonB-dependent receptor, plug domain"/>
    <property type="match status" value="1"/>
</dbReference>
<dbReference type="CDD" id="cd01347">
    <property type="entry name" value="ligand_gated_channel"/>
    <property type="match status" value="1"/>
</dbReference>
<dbReference type="KEGG" id="fbl:Fbal_2690"/>
<name>E1SQW7_FERBD</name>
<evidence type="ECO:0000313" key="14">
    <source>
        <dbReference type="Proteomes" id="UP000006683"/>
    </source>
</evidence>
<dbReference type="Pfam" id="PF07715">
    <property type="entry name" value="Plug"/>
    <property type="match status" value="1"/>
</dbReference>
<keyword evidence="13" id="KW-0675">Receptor</keyword>
<dbReference type="PANTHER" id="PTHR47234">
    <property type="match status" value="1"/>
</dbReference>
<dbReference type="InterPro" id="IPR037066">
    <property type="entry name" value="Plug_dom_sf"/>
</dbReference>
<feature type="domain" description="TonB-dependent receptor-like beta-barrel" evidence="11">
    <location>
        <begin position="405"/>
        <end position="861"/>
    </location>
</feature>
<feature type="chain" id="PRO_5003151342" evidence="10">
    <location>
        <begin position="24"/>
        <end position="894"/>
    </location>
</feature>
<evidence type="ECO:0000259" key="11">
    <source>
        <dbReference type="Pfam" id="PF00593"/>
    </source>
</evidence>
<evidence type="ECO:0000256" key="5">
    <source>
        <dbReference type="ARBA" id="ARBA00023077"/>
    </source>
</evidence>